<feature type="chain" id="PRO_5002935027" evidence="1">
    <location>
        <begin position="21"/>
        <end position="149"/>
    </location>
</feature>
<dbReference type="EMBL" id="GG666499">
    <property type="protein sequence ID" value="EEN62186.1"/>
    <property type="molecule type" value="Genomic_DNA"/>
</dbReference>
<dbReference type="InParanoid" id="C3YC11"/>
<feature type="signal peptide" evidence="1">
    <location>
        <begin position="1"/>
        <end position="20"/>
    </location>
</feature>
<evidence type="ECO:0000256" key="1">
    <source>
        <dbReference type="SAM" id="SignalP"/>
    </source>
</evidence>
<name>C3YC11_BRAFL</name>
<organism>
    <name type="scientific">Branchiostoma floridae</name>
    <name type="common">Florida lancelet</name>
    <name type="synonym">Amphioxus</name>
    <dbReference type="NCBI Taxonomy" id="7739"/>
    <lineage>
        <taxon>Eukaryota</taxon>
        <taxon>Metazoa</taxon>
        <taxon>Chordata</taxon>
        <taxon>Cephalochordata</taxon>
        <taxon>Leptocardii</taxon>
        <taxon>Amphioxiformes</taxon>
        <taxon>Branchiostomatidae</taxon>
        <taxon>Branchiostoma</taxon>
    </lineage>
</organism>
<evidence type="ECO:0000313" key="2">
    <source>
        <dbReference type="EMBL" id="EEN62186.1"/>
    </source>
</evidence>
<accession>C3YC11</accession>
<reference evidence="2" key="1">
    <citation type="journal article" date="2008" name="Nature">
        <title>The amphioxus genome and the evolution of the chordate karyotype.</title>
        <authorList>
            <consortium name="US DOE Joint Genome Institute (JGI-PGF)"/>
            <person name="Putnam N.H."/>
            <person name="Butts T."/>
            <person name="Ferrier D.E.K."/>
            <person name="Furlong R.F."/>
            <person name="Hellsten U."/>
            <person name="Kawashima T."/>
            <person name="Robinson-Rechavi M."/>
            <person name="Shoguchi E."/>
            <person name="Terry A."/>
            <person name="Yu J.-K."/>
            <person name="Benito-Gutierrez E.L."/>
            <person name="Dubchak I."/>
            <person name="Garcia-Fernandez J."/>
            <person name="Gibson-Brown J.J."/>
            <person name="Grigoriev I.V."/>
            <person name="Horton A.C."/>
            <person name="de Jong P.J."/>
            <person name="Jurka J."/>
            <person name="Kapitonov V.V."/>
            <person name="Kohara Y."/>
            <person name="Kuroki Y."/>
            <person name="Lindquist E."/>
            <person name="Lucas S."/>
            <person name="Osoegawa K."/>
            <person name="Pennacchio L.A."/>
            <person name="Salamov A.A."/>
            <person name="Satou Y."/>
            <person name="Sauka-Spengler T."/>
            <person name="Schmutz J."/>
            <person name="Shin-I T."/>
            <person name="Toyoda A."/>
            <person name="Bronner-Fraser M."/>
            <person name="Fujiyama A."/>
            <person name="Holland L.Z."/>
            <person name="Holland P.W.H."/>
            <person name="Satoh N."/>
            <person name="Rokhsar D.S."/>
        </authorList>
    </citation>
    <scope>NUCLEOTIDE SEQUENCE [LARGE SCALE GENOMIC DNA]</scope>
    <source>
        <strain evidence="2">S238N-H82</strain>
        <tissue evidence="2">Testes</tissue>
    </source>
</reference>
<protein>
    <submittedName>
        <fullName evidence="2">Uncharacterized protein</fullName>
    </submittedName>
</protein>
<proteinExistence type="predicted"/>
<sequence length="149" mass="15555">MMKAVFAGLVLAAMAHMTQAQAASNATMATPTPSSTNGTACTALTDDCKRQANDIVANITSLLPNIFKKGIKNQIKALCSDVSSAAAGKAKCWEDAARSPVCKNIPNVVKRFDGITIPTTCGGLCNLPNLALALTALLTTMLVEKLQIF</sequence>
<dbReference type="AlphaFoldDB" id="C3YC11"/>
<gene>
    <name evidence="2" type="ORF">BRAFLDRAFT_126496</name>
</gene>
<keyword evidence="1" id="KW-0732">Signal</keyword>